<name>A0ABW6JPK5_STRCE</name>
<feature type="region of interest" description="Disordered" evidence="1">
    <location>
        <begin position="73"/>
        <end position="98"/>
    </location>
</feature>
<gene>
    <name evidence="2" type="ORF">ACFU0X_28480</name>
</gene>
<accession>A0ABW6JPK5</accession>
<feature type="compositionally biased region" description="Basic and acidic residues" evidence="1">
    <location>
        <begin position="79"/>
        <end position="91"/>
    </location>
</feature>
<evidence type="ECO:0000313" key="3">
    <source>
        <dbReference type="Proteomes" id="UP001600650"/>
    </source>
</evidence>
<evidence type="ECO:0008006" key="4">
    <source>
        <dbReference type="Google" id="ProtNLM"/>
    </source>
</evidence>
<protein>
    <recommendedName>
        <fullName evidence="4">HTH cro/C1-type domain-containing protein</fullName>
    </recommendedName>
</protein>
<comment type="caution">
    <text evidence="2">The sequence shown here is derived from an EMBL/GenBank/DDBJ whole genome shotgun (WGS) entry which is preliminary data.</text>
</comment>
<reference evidence="2 3" key="1">
    <citation type="submission" date="2024-09" db="EMBL/GenBank/DDBJ databases">
        <title>The Natural Products Discovery Center: Release of the First 8490 Sequenced Strains for Exploring Actinobacteria Biosynthetic Diversity.</title>
        <authorList>
            <person name="Kalkreuter E."/>
            <person name="Kautsar S.A."/>
            <person name="Yang D."/>
            <person name="Bader C.D."/>
            <person name="Teijaro C.N."/>
            <person name="Fluegel L."/>
            <person name="Davis C.M."/>
            <person name="Simpson J.R."/>
            <person name="Lauterbach L."/>
            <person name="Steele A.D."/>
            <person name="Gui C."/>
            <person name="Meng S."/>
            <person name="Li G."/>
            <person name="Viehrig K."/>
            <person name="Ye F."/>
            <person name="Su P."/>
            <person name="Kiefer A.F."/>
            <person name="Nichols A."/>
            <person name="Cepeda A.J."/>
            <person name="Yan W."/>
            <person name="Fan B."/>
            <person name="Jiang Y."/>
            <person name="Adhikari A."/>
            <person name="Zheng C.-J."/>
            <person name="Schuster L."/>
            <person name="Cowan T.M."/>
            <person name="Smanski M.J."/>
            <person name="Chevrette M.G."/>
            <person name="De Carvalho L.P.S."/>
            <person name="Shen B."/>
        </authorList>
    </citation>
    <scope>NUCLEOTIDE SEQUENCE [LARGE SCALE GENOMIC DNA]</scope>
    <source>
        <strain evidence="2 3">NPDC057399</strain>
    </source>
</reference>
<dbReference type="Proteomes" id="UP001600650">
    <property type="component" value="Unassembled WGS sequence"/>
</dbReference>
<dbReference type="RefSeq" id="WP_381728269.1">
    <property type="nucleotide sequence ID" value="NZ_JBHVBU010000116.1"/>
</dbReference>
<evidence type="ECO:0000256" key="1">
    <source>
        <dbReference type="SAM" id="MobiDB-lite"/>
    </source>
</evidence>
<evidence type="ECO:0000313" key="2">
    <source>
        <dbReference type="EMBL" id="MFE7966936.1"/>
    </source>
</evidence>
<proteinExistence type="predicted"/>
<organism evidence="2 3">
    <name type="scientific">Streptomyces cellulosae</name>
    <dbReference type="NCBI Taxonomy" id="1968"/>
    <lineage>
        <taxon>Bacteria</taxon>
        <taxon>Bacillati</taxon>
        <taxon>Actinomycetota</taxon>
        <taxon>Actinomycetes</taxon>
        <taxon>Kitasatosporales</taxon>
        <taxon>Streptomycetaceae</taxon>
        <taxon>Streptomyces</taxon>
    </lineage>
</organism>
<sequence>MTAAPEPRTRLAQYIERRIAALALEYAEVCRRADISDETLGKIRKGMKARGSTYLKLERALEWEQGSIATILEGGEPTLRSDAEHSDDAGRSTESQGFTQELALAQRLLAATIREMDLTPDEAEEVWRRVRLELKATHRSHASRNRTNDRNSQAG</sequence>
<dbReference type="EMBL" id="JBHVBU010000116">
    <property type="protein sequence ID" value="MFE7966936.1"/>
    <property type="molecule type" value="Genomic_DNA"/>
</dbReference>
<keyword evidence="3" id="KW-1185">Reference proteome</keyword>